<dbReference type="Gene3D" id="3.50.50.60">
    <property type="entry name" value="FAD/NAD(P)-binding domain"/>
    <property type="match status" value="1"/>
</dbReference>
<dbReference type="OrthoDB" id="269227at2759"/>
<dbReference type="Proteomes" id="UP000245207">
    <property type="component" value="Unassembled WGS sequence"/>
</dbReference>
<evidence type="ECO:0000259" key="9">
    <source>
        <dbReference type="PROSITE" id="PS00623"/>
    </source>
</evidence>
<dbReference type="SUPFAM" id="SSF51905">
    <property type="entry name" value="FAD/NAD(P)-binding domain"/>
    <property type="match status" value="1"/>
</dbReference>
<gene>
    <name evidence="11" type="ORF">CTI12_AA537520</name>
</gene>
<dbReference type="InterPro" id="IPR012132">
    <property type="entry name" value="GMC_OxRdtase"/>
</dbReference>
<feature type="binding site" evidence="6">
    <location>
        <position position="245"/>
    </location>
    <ligand>
        <name>FAD</name>
        <dbReference type="ChEBI" id="CHEBI:57692"/>
    </ligand>
</feature>
<feature type="domain" description="Glucose-methanol-choline oxidoreductase N-terminal" evidence="9">
    <location>
        <begin position="127"/>
        <end position="150"/>
    </location>
</feature>
<dbReference type="Pfam" id="PF05199">
    <property type="entry name" value="GMC_oxred_C"/>
    <property type="match status" value="1"/>
</dbReference>
<comment type="cofactor">
    <cofactor evidence="1 6">
        <name>FAD</name>
        <dbReference type="ChEBI" id="CHEBI:57692"/>
    </cofactor>
</comment>
<dbReference type="InterPro" id="IPR051871">
    <property type="entry name" value="GMC_Oxidoreductase-Related"/>
</dbReference>
<keyword evidence="7" id="KW-1015">Disulfide bond</keyword>
<proteinExistence type="inferred from homology"/>
<dbReference type="GO" id="GO:0016614">
    <property type="term" value="F:oxidoreductase activity, acting on CH-OH group of donors"/>
    <property type="evidence" value="ECO:0007669"/>
    <property type="project" value="InterPro"/>
</dbReference>
<comment type="similarity">
    <text evidence="2 8">Belongs to the GMC oxidoreductase family.</text>
</comment>
<dbReference type="PIRSF" id="PIRSF000137">
    <property type="entry name" value="Alcohol_oxidase"/>
    <property type="match status" value="1"/>
</dbReference>
<evidence type="ECO:0000313" key="12">
    <source>
        <dbReference type="Proteomes" id="UP000245207"/>
    </source>
</evidence>
<evidence type="ECO:0000256" key="7">
    <source>
        <dbReference type="PIRSR" id="PIRSR000137-3"/>
    </source>
</evidence>
<protein>
    <submittedName>
        <fullName evidence="11">Oxygen-dependent choline dehydrogenase, FAD/NAD(P)-binding domain protein</fullName>
    </submittedName>
</protein>
<feature type="binding site" evidence="6">
    <location>
        <begin position="527"/>
        <end position="528"/>
    </location>
    <ligand>
        <name>FAD</name>
        <dbReference type="ChEBI" id="CHEBI:57692"/>
    </ligand>
</feature>
<dbReference type="InterPro" id="IPR000172">
    <property type="entry name" value="GMC_OxRdtase_N"/>
</dbReference>
<evidence type="ECO:0000256" key="4">
    <source>
        <dbReference type="ARBA" id="ARBA00022729"/>
    </source>
</evidence>
<feature type="domain" description="Glucose-methanol-choline oxidoreductase N-terminal" evidence="10">
    <location>
        <begin position="286"/>
        <end position="300"/>
    </location>
</feature>
<organism evidence="11 12">
    <name type="scientific">Artemisia annua</name>
    <name type="common">Sweet wormwood</name>
    <dbReference type="NCBI Taxonomy" id="35608"/>
    <lineage>
        <taxon>Eukaryota</taxon>
        <taxon>Viridiplantae</taxon>
        <taxon>Streptophyta</taxon>
        <taxon>Embryophyta</taxon>
        <taxon>Tracheophyta</taxon>
        <taxon>Spermatophyta</taxon>
        <taxon>Magnoliopsida</taxon>
        <taxon>eudicotyledons</taxon>
        <taxon>Gunneridae</taxon>
        <taxon>Pentapetalae</taxon>
        <taxon>asterids</taxon>
        <taxon>campanulids</taxon>
        <taxon>Asterales</taxon>
        <taxon>Asteraceae</taxon>
        <taxon>Asteroideae</taxon>
        <taxon>Anthemideae</taxon>
        <taxon>Artemisiinae</taxon>
        <taxon>Artemisia</taxon>
    </lineage>
</organism>
<dbReference type="PANTHER" id="PTHR45968">
    <property type="entry name" value="OSJNBA0019K04.7 PROTEIN"/>
    <property type="match status" value="1"/>
</dbReference>
<sequence length="611" mass="66640">MDTKLFQEAALVFIVLCIDLQLIVVCFLPPDSSPDASYLVFTYEATDFTPAQEYDYIIVGGGTAGCPLAATLSQNYSVLLLERGGVRSFDTNILYENMFLAPLLTANEEDSPAQTFYSEDGVSNARGRVLGGGSMVNFGFYSRAEDYFYENSGIDWDTNDVKSAYEWVEDSIVTRTAQLKRWQASIFNALLESGNVPDNGFTVEHIEGTKIGGSTFDDSGRRHGAVELLNNANIENIHVLVHAIVDRILFSTTETLAAAGVTYHDSKGQHYEVRVRSGGEVILSAGALGSPQLLLLSGVGPISNLSSMRIPVVRDHPFVGQFMADNPRNGINLVIPVTLPDVGIRVAGITEIGPYIESILVPTPTPHLEFIPFLGSHLPINLSVGVIGTKVSRPLATGSLNLVSPSDVTVSPSVRFNYYSNAEDIRQCGNGIEIIRKMLETKALEEYKFPDYNGGRSFRFIGPSLPDDPSDEEAILTFCRETLGTFWHMHGGCLVNKVVDSELKVIGIDSLRVVDVSTYFHAPGTNPQATTMMLGRYFGFLSSGGRGVKQNNATNNDGTMVNMEDHDVAVEDDANAMVSNVHHISVNEEDAGLLPLKSMIWNVKCLRVNLC</sequence>
<keyword evidence="5 6" id="KW-0274">FAD</keyword>
<comment type="caution">
    <text evidence="11">The sequence shown here is derived from an EMBL/GenBank/DDBJ whole genome shotgun (WGS) entry which is preliminary data.</text>
</comment>
<dbReference type="GO" id="GO:0050660">
    <property type="term" value="F:flavin adenine dinucleotide binding"/>
    <property type="evidence" value="ECO:0007669"/>
    <property type="project" value="InterPro"/>
</dbReference>
<feature type="binding site" evidence="6">
    <location>
        <begin position="487"/>
        <end position="488"/>
    </location>
    <ligand>
        <name>FAD</name>
        <dbReference type="ChEBI" id="CHEBI:57692"/>
    </ligand>
</feature>
<evidence type="ECO:0000256" key="3">
    <source>
        <dbReference type="ARBA" id="ARBA00022630"/>
    </source>
</evidence>
<dbReference type="AlphaFoldDB" id="A0A2U1L2I5"/>
<dbReference type="EMBL" id="PKPP01011947">
    <property type="protein sequence ID" value="PWA43229.1"/>
    <property type="molecule type" value="Genomic_DNA"/>
</dbReference>
<feature type="disulfide bond" evidence="7">
    <location>
        <begin position="428"/>
        <end position="479"/>
    </location>
</feature>
<keyword evidence="12" id="KW-1185">Reference proteome</keyword>
<evidence type="ECO:0000256" key="1">
    <source>
        <dbReference type="ARBA" id="ARBA00001974"/>
    </source>
</evidence>
<evidence type="ECO:0000256" key="8">
    <source>
        <dbReference type="RuleBase" id="RU003968"/>
    </source>
</evidence>
<dbReference type="Gene3D" id="3.30.410.40">
    <property type="match status" value="1"/>
</dbReference>
<dbReference type="PROSITE" id="PS00624">
    <property type="entry name" value="GMC_OXRED_2"/>
    <property type="match status" value="1"/>
</dbReference>
<dbReference type="InterPro" id="IPR036188">
    <property type="entry name" value="FAD/NAD-bd_sf"/>
</dbReference>
<dbReference type="InterPro" id="IPR007867">
    <property type="entry name" value="GMC_OxRtase_C"/>
</dbReference>
<evidence type="ECO:0000256" key="6">
    <source>
        <dbReference type="PIRSR" id="PIRSR000137-2"/>
    </source>
</evidence>
<evidence type="ECO:0000256" key="5">
    <source>
        <dbReference type="ARBA" id="ARBA00022827"/>
    </source>
</evidence>
<evidence type="ECO:0000256" key="2">
    <source>
        <dbReference type="ARBA" id="ARBA00010790"/>
    </source>
</evidence>
<accession>A0A2U1L2I5</accession>
<evidence type="ECO:0000313" key="11">
    <source>
        <dbReference type="EMBL" id="PWA43229.1"/>
    </source>
</evidence>
<dbReference type="SUPFAM" id="SSF54373">
    <property type="entry name" value="FAD-linked reductases, C-terminal domain"/>
    <property type="match status" value="1"/>
</dbReference>
<dbReference type="Pfam" id="PF00732">
    <property type="entry name" value="GMC_oxred_N"/>
    <property type="match status" value="1"/>
</dbReference>
<keyword evidence="3 8" id="KW-0285">Flavoprotein</keyword>
<evidence type="ECO:0000259" key="10">
    <source>
        <dbReference type="PROSITE" id="PS00624"/>
    </source>
</evidence>
<keyword evidence="4" id="KW-0732">Signal</keyword>
<reference evidence="11 12" key="1">
    <citation type="journal article" date="2018" name="Mol. Plant">
        <title>The genome of Artemisia annua provides insight into the evolution of Asteraceae family and artemisinin biosynthesis.</title>
        <authorList>
            <person name="Shen Q."/>
            <person name="Zhang L."/>
            <person name="Liao Z."/>
            <person name="Wang S."/>
            <person name="Yan T."/>
            <person name="Shi P."/>
            <person name="Liu M."/>
            <person name="Fu X."/>
            <person name="Pan Q."/>
            <person name="Wang Y."/>
            <person name="Lv Z."/>
            <person name="Lu X."/>
            <person name="Zhang F."/>
            <person name="Jiang W."/>
            <person name="Ma Y."/>
            <person name="Chen M."/>
            <person name="Hao X."/>
            <person name="Li L."/>
            <person name="Tang Y."/>
            <person name="Lv G."/>
            <person name="Zhou Y."/>
            <person name="Sun X."/>
            <person name="Brodelius P.E."/>
            <person name="Rose J.K.C."/>
            <person name="Tang K."/>
        </authorList>
    </citation>
    <scope>NUCLEOTIDE SEQUENCE [LARGE SCALE GENOMIC DNA]</scope>
    <source>
        <strain evidence="12">cv. Huhao1</strain>
        <tissue evidence="11">Leaf</tissue>
    </source>
</reference>
<name>A0A2U1L2I5_ARTAN</name>
<dbReference type="PANTHER" id="PTHR45968:SF36">
    <property type="entry name" value="(R)-MANDELONITRILE LYASE 4-RELATED"/>
    <property type="match status" value="1"/>
</dbReference>
<dbReference type="STRING" id="35608.A0A2U1L2I5"/>
<feature type="binding site" evidence="6">
    <location>
        <position position="129"/>
    </location>
    <ligand>
        <name>FAD</name>
        <dbReference type="ChEBI" id="CHEBI:57692"/>
    </ligand>
</feature>
<dbReference type="PROSITE" id="PS00623">
    <property type="entry name" value="GMC_OXRED_1"/>
    <property type="match status" value="1"/>
</dbReference>